<evidence type="ECO:0000313" key="2">
    <source>
        <dbReference type="Proteomes" id="UP000565576"/>
    </source>
</evidence>
<dbReference type="Proteomes" id="UP000565576">
    <property type="component" value="Unassembled WGS sequence"/>
</dbReference>
<proteinExistence type="predicted"/>
<dbReference type="AlphaFoldDB" id="A0A7X0INF8"/>
<dbReference type="EMBL" id="JACHBG010000002">
    <property type="protein sequence ID" value="MBB6484204.1"/>
    <property type="molecule type" value="Genomic_DNA"/>
</dbReference>
<name>A0A7X0INF8_9HYPH</name>
<protein>
    <submittedName>
        <fullName evidence="1">Uncharacterized protein</fullName>
    </submittedName>
</protein>
<gene>
    <name evidence="1" type="ORF">GGD46_001470</name>
</gene>
<accession>A0A7X0INF8</accession>
<evidence type="ECO:0000313" key="1">
    <source>
        <dbReference type="EMBL" id="MBB6484204.1"/>
    </source>
</evidence>
<comment type="caution">
    <text evidence="1">The sequence shown here is derived from an EMBL/GenBank/DDBJ whole genome shotgun (WGS) entry which is preliminary data.</text>
</comment>
<sequence>MEQVEAARPTVLARVLEALSQVFARSGEQSPELDLDEVPDRVKRDIGFLDGREPRYEDSRLR</sequence>
<organism evidence="1 2">
    <name type="scientific">Rhizobium lusitanum</name>
    <dbReference type="NCBI Taxonomy" id="293958"/>
    <lineage>
        <taxon>Bacteria</taxon>
        <taxon>Pseudomonadati</taxon>
        <taxon>Pseudomonadota</taxon>
        <taxon>Alphaproteobacteria</taxon>
        <taxon>Hyphomicrobiales</taxon>
        <taxon>Rhizobiaceae</taxon>
        <taxon>Rhizobium/Agrobacterium group</taxon>
        <taxon>Rhizobium</taxon>
    </lineage>
</organism>
<reference evidence="1 2" key="1">
    <citation type="submission" date="2020-08" db="EMBL/GenBank/DDBJ databases">
        <title>Genomic Encyclopedia of Type Strains, Phase IV (KMG-V): Genome sequencing to study the core and pangenomes of soil and plant-associated prokaryotes.</title>
        <authorList>
            <person name="Whitman W."/>
        </authorList>
    </citation>
    <scope>NUCLEOTIDE SEQUENCE [LARGE SCALE GENOMIC DNA]</scope>
    <source>
        <strain evidence="1 2">SEMIA 4060</strain>
    </source>
</reference>